<evidence type="ECO:0000256" key="1">
    <source>
        <dbReference type="ARBA" id="ARBA00010208"/>
    </source>
</evidence>
<dbReference type="InterPro" id="IPR036265">
    <property type="entry name" value="HIT-like_sf"/>
</dbReference>
<dbReference type="Gene3D" id="3.30.200.40">
    <property type="entry name" value="Scavenger mRNA decapping enzyme, N-terminal domain"/>
    <property type="match status" value="1"/>
</dbReference>
<name>A0A4S4MY72_9APHY</name>
<accession>A0A4S4MY72</accession>
<comment type="similarity">
    <text evidence="1">Belongs to the HIT family.</text>
</comment>
<organism evidence="3 4">
    <name type="scientific">Antrodiella citrinella</name>
    <dbReference type="NCBI Taxonomy" id="2447956"/>
    <lineage>
        <taxon>Eukaryota</taxon>
        <taxon>Fungi</taxon>
        <taxon>Dikarya</taxon>
        <taxon>Basidiomycota</taxon>
        <taxon>Agaricomycotina</taxon>
        <taxon>Agaricomycetes</taxon>
        <taxon>Polyporales</taxon>
        <taxon>Steccherinaceae</taxon>
        <taxon>Antrodiella</taxon>
    </lineage>
</organism>
<dbReference type="AlphaFoldDB" id="A0A4S4MY72"/>
<feature type="active site" description="Nucleophile" evidence="2">
    <location>
        <position position="235"/>
    </location>
</feature>
<dbReference type="Gene3D" id="3.30.428.10">
    <property type="entry name" value="HIT-like"/>
    <property type="match status" value="1"/>
</dbReference>
<protein>
    <recommendedName>
        <fullName evidence="5">HIT domain-containing protein</fullName>
    </recommendedName>
</protein>
<dbReference type="GO" id="GO:0000340">
    <property type="term" value="F:RNA 7-methylguanosine cap binding"/>
    <property type="evidence" value="ECO:0007669"/>
    <property type="project" value="TreeGrafter"/>
</dbReference>
<dbReference type="GO" id="GO:0016787">
    <property type="term" value="F:hydrolase activity"/>
    <property type="evidence" value="ECO:0007669"/>
    <property type="project" value="InterPro"/>
</dbReference>
<dbReference type="InterPro" id="IPR011145">
    <property type="entry name" value="Scavenger_mRNA_decap_enz_N"/>
</dbReference>
<proteinExistence type="inferred from homology"/>
<evidence type="ECO:0000256" key="2">
    <source>
        <dbReference type="PIRSR" id="PIRSR028973-1"/>
    </source>
</evidence>
<dbReference type="PANTHER" id="PTHR12978:SF0">
    <property type="entry name" value="M7GPPPX DIPHOSPHATASE"/>
    <property type="match status" value="1"/>
</dbReference>
<dbReference type="PANTHER" id="PTHR12978">
    <property type="entry name" value="HISTIDINE TRIAD HIT PROTEIN MEMBER"/>
    <property type="match status" value="1"/>
</dbReference>
<dbReference type="PIRSF" id="PIRSF028973">
    <property type="entry name" value="Scavenger_mRNA_decap_enz"/>
    <property type="match status" value="1"/>
</dbReference>
<dbReference type="SUPFAM" id="SSF54197">
    <property type="entry name" value="HIT-like"/>
    <property type="match status" value="1"/>
</dbReference>
<dbReference type="OrthoDB" id="10264956at2759"/>
<dbReference type="SUPFAM" id="SSF102860">
    <property type="entry name" value="mRNA decapping enzyme DcpS N-terminal domain"/>
    <property type="match status" value="1"/>
</dbReference>
<dbReference type="GO" id="GO:0000932">
    <property type="term" value="C:P-body"/>
    <property type="evidence" value="ECO:0007669"/>
    <property type="project" value="TreeGrafter"/>
</dbReference>
<dbReference type="Proteomes" id="UP000308730">
    <property type="component" value="Unassembled WGS sequence"/>
</dbReference>
<dbReference type="EMBL" id="SGPM01000047">
    <property type="protein sequence ID" value="THH31436.1"/>
    <property type="molecule type" value="Genomic_DNA"/>
</dbReference>
<sequence length="302" mass="34481">MYFEDLQMFQFERILNEDPLMHITTVLGRFPSQHGTDQSPAILRIERLPLPNSISQSLAENLDRFSLTEHTDIYSWGSGWLKSTSDRPDVKINIIHPATDVHIRKYSTQDYRMDPVVCLSSSSPPNLNRSRHRVHDILSGTSEAEAVLHRDPSPEFGYVILPDMKWDSTTISTLYLVAIVLTKDIRSLRDLKKRHLGMLRGIRTETTRIVNEKWGLEGGSLRFYIHYQPSYYHFHIHIVHVNNVGTYGSTVGQAHLLDDIISLLELDPDEGPSILERMTLTYALGTQHGLYKDMVAAQSTLS</sequence>
<dbReference type="GO" id="GO:0005634">
    <property type="term" value="C:nucleus"/>
    <property type="evidence" value="ECO:0007669"/>
    <property type="project" value="TreeGrafter"/>
</dbReference>
<evidence type="ECO:0008006" key="5">
    <source>
        <dbReference type="Google" id="ProtNLM"/>
    </source>
</evidence>
<evidence type="ECO:0000313" key="3">
    <source>
        <dbReference type="EMBL" id="THH31436.1"/>
    </source>
</evidence>
<keyword evidence="4" id="KW-1185">Reference proteome</keyword>
<gene>
    <name evidence="3" type="ORF">EUX98_g2764</name>
</gene>
<dbReference type="Pfam" id="PF11969">
    <property type="entry name" value="DcpS_C"/>
    <property type="match status" value="1"/>
</dbReference>
<evidence type="ECO:0000313" key="4">
    <source>
        <dbReference type="Proteomes" id="UP000308730"/>
    </source>
</evidence>
<dbReference type="InterPro" id="IPR008594">
    <property type="entry name" value="DcpS/DCS2"/>
</dbReference>
<dbReference type="Pfam" id="PF05652">
    <property type="entry name" value="DcpS"/>
    <property type="match status" value="1"/>
</dbReference>
<comment type="caution">
    <text evidence="3">The sequence shown here is derived from an EMBL/GenBank/DDBJ whole genome shotgun (WGS) entry which is preliminary data.</text>
</comment>
<dbReference type="GO" id="GO:0000290">
    <property type="term" value="P:deadenylation-dependent decapping of nuclear-transcribed mRNA"/>
    <property type="evidence" value="ECO:0007669"/>
    <property type="project" value="InterPro"/>
</dbReference>
<reference evidence="3 4" key="1">
    <citation type="submission" date="2019-02" db="EMBL/GenBank/DDBJ databases">
        <title>Genome sequencing of the rare red list fungi Antrodiella citrinella (Flaviporus citrinellus).</title>
        <authorList>
            <person name="Buettner E."/>
            <person name="Kellner H."/>
        </authorList>
    </citation>
    <scope>NUCLEOTIDE SEQUENCE [LARGE SCALE GENOMIC DNA]</scope>
    <source>
        <strain evidence="3 4">DSM 108506</strain>
    </source>
</reference>